<feature type="signal peptide" evidence="2">
    <location>
        <begin position="1"/>
        <end position="28"/>
    </location>
</feature>
<feature type="region of interest" description="Disordered" evidence="1">
    <location>
        <begin position="26"/>
        <end position="58"/>
    </location>
</feature>
<dbReference type="STRING" id="391625.PPSIR1_11250"/>
<keyword evidence="2" id="KW-0732">Signal</keyword>
<proteinExistence type="predicted"/>
<dbReference type="EMBL" id="ABCS01000011">
    <property type="protein sequence ID" value="EDM80348.1"/>
    <property type="molecule type" value="Genomic_DNA"/>
</dbReference>
<sequence>MPVRRLPPLVLGLSLGLSLALTSASARASGPEEGPAGLVEGPSEAPSVEGPQGEGAQESLLRAEDPVRALFEMPPSSRDDAYGPRPTGVPTITREQIVRYGMDNPYVRAADEHVDAMEAQLRKANFAWVPIVRTSAVIAPGAAIDCDDVTLDGADGPFSFQYCRAAGDPSDGTDPVDLQTVQGYFERIGNAGIALSLKAEFVVPITTFGKIVTVQKLAKVGVELAELQRLATQQETTLRIYQAHAALMLARETIAILDRAWDIIAGERGKIAAELGLGPDGLPAFDADPDSINPDRDPDDFVRLELGEVELATRMREARAIEAEPCRPCGPSPAARRPGAST</sequence>
<name>A6G153_9BACT</name>
<dbReference type="RefSeq" id="WP_006970452.1">
    <property type="nucleotide sequence ID" value="NZ_ABCS01000011.1"/>
</dbReference>
<dbReference type="GO" id="GO:0015562">
    <property type="term" value="F:efflux transmembrane transporter activity"/>
    <property type="evidence" value="ECO:0007669"/>
    <property type="project" value="InterPro"/>
</dbReference>
<keyword evidence="4" id="KW-1185">Reference proteome</keyword>
<feature type="chain" id="PRO_5002697382" description="Outer membrane efflux protein" evidence="2">
    <location>
        <begin position="29"/>
        <end position="342"/>
    </location>
</feature>
<evidence type="ECO:0000256" key="2">
    <source>
        <dbReference type="SAM" id="SignalP"/>
    </source>
</evidence>
<gene>
    <name evidence="3" type="ORF">PPSIR1_11250</name>
</gene>
<evidence type="ECO:0000256" key="1">
    <source>
        <dbReference type="SAM" id="MobiDB-lite"/>
    </source>
</evidence>
<dbReference type="Gene3D" id="1.20.1600.10">
    <property type="entry name" value="Outer membrane efflux proteins (OEP)"/>
    <property type="match status" value="1"/>
</dbReference>
<protein>
    <recommendedName>
        <fullName evidence="5">Outer membrane efflux protein</fullName>
    </recommendedName>
</protein>
<organism evidence="3 4">
    <name type="scientific">Plesiocystis pacifica SIR-1</name>
    <dbReference type="NCBI Taxonomy" id="391625"/>
    <lineage>
        <taxon>Bacteria</taxon>
        <taxon>Pseudomonadati</taxon>
        <taxon>Myxococcota</taxon>
        <taxon>Polyangia</taxon>
        <taxon>Nannocystales</taxon>
        <taxon>Nannocystaceae</taxon>
        <taxon>Plesiocystis</taxon>
    </lineage>
</organism>
<dbReference type="SUPFAM" id="SSF56954">
    <property type="entry name" value="Outer membrane efflux proteins (OEP)"/>
    <property type="match status" value="1"/>
</dbReference>
<comment type="caution">
    <text evidence="3">The sequence shown here is derived from an EMBL/GenBank/DDBJ whole genome shotgun (WGS) entry which is preliminary data.</text>
</comment>
<evidence type="ECO:0000313" key="4">
    <source>
        <dbReference type="Proteomes" id="UP000005801"/>
    </source>
</evidence>
<dbReference type="AlphaFoldDB" id="A6G153"/>
<dbReference type="OrthoDB" id="5485017at2"/>
<reference evidence="3 4" key="1">
    <citation type="submission" date="2007-06" db="EMBL/GenBank/DDBJ databases">
        <authorList>
            <person name="Shimkets L."/>
            <person name="Ferriera S."/>
            <person name="Johnson J."/>
            <person name="Kravitz S."/>
            <person name="Beeson K."/>
            <person name="Sutton G."/>
            <person name="Rogers Y.-H."/>
            <person name="Friedman R."/>
            <person name="Frazier M."/>
            <person name="Venter J.C."/>
        </authorList>
    </citation>
    <scope>NUCLEOTIDE SEQUENCE [LARGE SCALE GENOMIC DNA]</scope>
    <source>
        <strain evidence="3 4">SIR-1</strain>
    </source>
</reference>
<dbReference type="Proteomes" id="UP000005801">
    <property type="component" value="Unassembled WGS sequence"/>
</dbReference>
<evidence type="ECO:0008006" key="5">
    <source>
        <dbReference type="Google" id="ProtNLM"/>
    </source>
</evidence>
<accession>A6G153</accession>
<evidence type="ECO:0000313" key="3">
    <source>
        <dbReference type="EMBL" id="EDM80348.1"/>
    </source>
</evidence>